<dbReference type="AlphaFoldDB" id="K0S9R0"/>
<evidence type="ECO:0000313" key="2">
    <source>
        <dbReference type="EMBL" id="EJK55502.1"/>
    </source>
</evidence>
<protein>
    <submittedName>
        <fullName evidence="2">Uncharacterized protein</fullName>
    </submittedName>
</protein>
<organism evidence="2 3">
    <name type="scientific">Thalassiosira oceanica</name>
    <name type="common">Marine diatom</name>
    <dbReference type="NCBI Taxonomy" id="159749"/>
    <lineage>
        <taxon>Eukaryota</taxon>
        <taxon>Sar</taxon>
        <taxon>Stramenopiles</taxon>
        <taxon>Ochrophyta</taxon>
        <taxon>Bacillariophyta</taxon>
        <taxon>Coscinodiscophyceae</taxon>
        <taxon>Thalassiosirophycidae</taxon>
        <taxon>Thalassiosirales</taxon>
        <taxon>Thalassiosiraceae</taxon>
        <taxon>Thalassiosira</taxon>
    </lineage>
</organism>
<gene>
    <name evidence="2" type="ORF">THAOC_24765</name>
</gene>
<proteinExistence type="predicted"/>
<sequence>ELLLTAALLEWYSSFIFSCNLWTSFSPGGIQADVAFASMTAILLLGQAGNVVQRGPAARSGTTIYGGGPRSSTGLINPRRPPCFVTPPERGVEMGPFESIIQSTSDIDGSRGEQPFRDDSDAVFLHGL</sequence>
<reference evidence="2 3" key="1">
    <citation type="journal article" date="2012" name="Genome Biol.">
        <title>Genome and low-iron response of an oceanic diatom adapted to chronic iron limitation.</title>
        <authorList>
            <person name="Lommer M."/>
            <person name="Specht M."/>
            <person name="Roy A.S."/>
            <person name="Kraemer L."/>
            <person name="Andreson R."/>
            <person name="Gutowska M.A."/>
            <person name="Wolf J."/>
            <person name="Bergner S.V."/>
            <person name="Schilhabel M.B."/>
            <person name="Klostermeier U.C."/>
            <person name="Beiko R.G."/>
            <person name="Rosenstiel P."/>
            <person name="Hippler M."/>
            <person name="Laroche J."/>
        </authorList>
    </citation>
    <scope>NUCLEOTIDE SEQUENCE [LARGE SCALE GENOMIC DNA]</scope>
    <source>
        <strain evidence="2 3">CCMP1005</strain>
    </source>
</reference>
<keyword evidence="3" id="KW-1185">Reference proteome</keyword>
<feature type="non-terminal residue" evidence="2">
    <location>
        <position position="1"/>
    </location>
</feature>
<feature type="region of interest" description="Disordered" evidence="1">
    <location>
        <begin position="60"/>
        <end position="81"/>
    </location>
</feature>
<comment type="caution">
    <text evidence="2">The sequence shown here is derived from an EMBL/GenBank/DDBJ whole genome shotgun (WGS) entry which is preliminary data.</text>
</comment>
<accession>K0S9R0</accession>
<evidence type="ECO:0000313" key="3">
    <source>
        <dbReference type="Proteomes" id="UP000266841"/>
    </source>
</evidence>
<dbReference type="Proteomes" id="UP000266841">
    <property type="component" value="Unassembled WGS sequence"/>
</dbReference>
<dbReference type="EMBL" id="AGNL01033897">
    <property type="protein sequence ID" value="EJK55502.1"/>
    <property type="molecule type" value="Genomic_DNA"/>
</dbReference>
<name>K0S9R0_THAOC</name>
<evidence type="ECO:0000256" key="1">
    <source>
        <dbReference type="SAM" id="MobiDB-lite"/>
    </source>
</evidence>